<feature type="region of interest" description="Disordered" evidence="1">
    <location>
        <begin position="36"/>
        <end position="105"/>
    </location>
</feature>
<name>A0A9X1RS00_9BURK</name>
<evidence type="ECO:0000256" key="1">
    <source>
        <dbReference type="SAM" id="MobiDB-lite"/>
    </source>
</evidence>
<organism evidence="3 4">
    <name type="scientific">Paraburkholderia tagetis</name>
    <dbReference type="NCBI Taxonomy" id="2913261"/>
    <lineage>
        <taxon>Bacteria</taxon>
        <taxon>Pseudomonadati</taxon>
        <taxon>Pseudomonadota</taxon>
        <taxon>Betaproteobacteria</taxon>
        <taxon>Burkholderiales</taxon>
        <taxon>Burkholderiaceae</taxon>
        <taxon>Paraburkholderia</taxon>
    </lineage>
</organism>
<dbReference type="AlphaFoldDB" id="A0A9X1RS00"/>
<sequence>MKSMTLLNRGFMVSLSALVLLAPLSLSAPLASLLTPDATAQPPRAGTPHLSMARTGAHSWGLADNRRADDAAQPVPRGNLRGDIVDNARRSGAPRQDRPNTPRSR</sequence>
<reference evidence="3" key="1">
    <citation type="submission" date="2022-01" db="EMBL/GenBank/DDBJ databases">
        <title>Genome sequence and assembly of Parabukholderia sp. RG36.</title>
        <authorList>
            <person name="Chhetri G."/>
        </authorList>
    </citation>
    <scope>NUCLEOTIDE SEQUENCE</scope>
    <source>
        <strain evidence="3">RG36</strain>
    </source>
</reference>
<dbReference type="EMBL" id="JAKLJA010000007">
    <property type="protein sequence ID" value="MCG5074043.1"/>
    <property type="molecule type" value="Genomic_DNA"/>
</dbReference>
<protein>
    <recommendedName>
        <fullName evidence="5">Secreted protein</fullName>
    </recommendedName>
</protein>
<feature type="signal peptide" evidence="2">
    <location>
        <begin position="1"/>
        <end position="28"/>
    </location>
</feature>
<gene>
    <name evidence="3" type="ORF">L5014_11830</name>
</gene>
<accession>A0A9X1RS00</accession>
<keyword evidence="2" id="KW-0732">Signal</keyword>
<evidence type="ECO:0000256" key="2">
    <source>
        <dbReference type="SAM" id="SignalP"/>
    </source>
</evidence>
<feature type="compositionally biased region" description="Basic and acidic residues" evidence="1">
    <location>
        <begin position="83"/>
        <end position="105"/>
    </location>
</feature>
<comment type="caution">
    <text evidence="3">The sequence shown here is derived from an EMBL/GenBank/DDBJ whole genome shotgun (WGS) entry which is preliminary data.</text>
</comment>
<dbReference type="RefSeq" id="WP_238463807.1">
    <property type="nucleotide sequence ID" value="NZ_JAKLJA010000007.1"/>
</dbReference>
<evidence type="ECO:0000313" key="4">
    <source>
        <dbReference type="Proteomes" id="UP001139308"/>
    </source>
</evidence>
<dbReference type="Proteomes" id="UP001139308">
    <property type="component" value="Unassembled WGS sequence"/>
</dbReference>
<evidence type="ECO:0008006" key="5">
    <source>
        <dbReference type="Google" id="ProtNLM"/>
    </source>
</evidence>
<keyword evidence="4" id="KW-1185">Reference proteome</keyword>
<proteinExistence type="predicted"/>
<feature type="chain" id="PRO_5040828377" description="Secreted protein" evidence="2">
    <location>
        <begin position="29"/>
        <end position="105"/>
    </location>
</feature>
<evidence type="ECO:0000313" key="3">
    <source>
        <dbReference type="EMBL" id="MCG5074043.1"/>
    </source>
</evidence>